<dbReference type="PANTHER" id="PTHR21497">
    <property type="entry name" value="UBIQUITIN LIGASE E3 ALPHA-RELATED"/>
    <property type="match status" value="1"/>
</dbReference>
<dbReference type="InterPro" id="IPR039164">
    <property type="entry name" value="UBR1-like"/>
</dbReference>
<feature type="compositionally biased region" description="Basic and acidic residues" evidence="10">
    <location>
        <begin position="1349"/>
        <end position="1360"/>
    </location>
</feature>
<evidence type="ECO:0000256" key="5">
    <source>
        <dbReference type="ARBA" id="ARBA00022786"/>
    </source>
</evidence>
<feature type="compositionally biased region" description="Low complexity" evidence="10">
    <location>
        <begin position="1427"/>
        <end position="1439"/>
    </location>
</feature>
<evidence type="ECO:0000256" key="4">
    <source>
        <dbReference type="ARBA" id="ARBA00022771"/>
    </source>
</evidence>
<dbReference type="InterPro" id="IPR055194">
    <property type="entry name" value="UBR1-like_WH"/>
</dbReference>
<dbReference type="Pfam" id="PF02207">
    <property type="entry name" value="zf-UBR"/>
    <property type="match status" value="1"/>
</dbReference>
<evidence type="ECO:0000256" key="10">
    <source>
        <dbReference type="SAM" id="MobiDB-lite"/>
    </source>
</evidence>
<evidence type="ECO:0000256" key="9">
    <source>
        <dbReference type="RuleBase" id="RU366018"/>
    </source>
</evidence>
<name>A0ABP0TCW1_9BRYO</name>
<keyword evidence="2 9" id="KW-0808">Transferase</keyword>
<comment type="catalytic activity">
    <reaction evidence="1 9">
        <text>S-ubiquitinyl-[E2 ubiquitin-conjugating enzyme]-L-cysteine + [acceptor protein]-L-lysine = [E2 ubiquitin-conjugating enzyme]-L-cysteine + N(6)-ubiquitinyl-[acceptor protein]-L-lysine.</text>
        <dbReference type="EC" id="2.3.2.27"/>
    </reaction>
</comment>
<organism evidence="12 13">
    <name type="scientific">Sphagnum troendelagicum</name>
    <dbReference type="NCBI Taxonomy" id="128251"/>
    <lineage>
        <taxon>Eukaryota</taxon>
        <taxon>Viridiplantae</taxon>
        <taxon>Streptophyta</taxon>
        <taxon>Embryophyta</taxon>
        <taxon>Bryophyta</taxon>
        <taxon>Sphagnophytina</taxon>
        <taxon>Sphagnopsida</taxon>
        <taxon>Sphagnales</taxon>
        <taxon>Sphagnaceae</taxon>
        <taxon>Sphagnum</taxon>
    </lineage>
</organism>
<proteinExistence type="inferred from homology"/>
<feature type="zinc finger region" description="UBR-type" evidence="8">
    <location>
        <begin position="144"/>
        <end position="214"/>
    </location>
</feature>
<comment type="pathway">
    <text evidence="9">Protein modification; protein ubiquitination.</text>
</comment>
<evidence type="ECO:0000259" key="11">
    <source>
        <dbReference type="PROSITE" id="PS51157"/>
    </source>
</evidence>
<dbReference type="EC" id="2.3.2.27" evidence="9"/>
<keyword evidence="4 9" id="KW-0863">Zinc-finger</keyword>
<dbReference type="PROSITE" id="PS51157">
    <property type="entry name" value="ZF_UBR"/>
    <property type="match status" value="1"/>
</dbReference>
<dbReference type="InterPro" id="IPR042065">
    <property type="entry name" value="E3_ELL-like"/>
</dbReference>
<keyword evidence="3 9" id="KW-0479">Metal-binding</keyword>
<protein>
    <recommendedName>
        <fullName evidence="9">E3 ubiquitin-protein ligase</fullName>
        <ecNumber evidence="9">2.3.2.27</ecNumber>
    </recommendedName>
</protein>
<feature type="region of interest" description="Disordered" evidence="10">
    <location>
        <begin position="1"/>
        <end position="34"/>
    </location>
</feature>
<sequence length="2266" mass="247083">MEGPATSTTGGSASANSSTMGTTTSTGSVTSNIPSMSSDAIIQRLVKCGVPPEYLERGQAGVVVYVKEHKAQLQAVIAALLPGVDEVPPGTAEGADETTQRSGLRKEFQNQCRDALKWVQWAMFEGEPQAVLADARQQNGGTRGVCGAVWGSNDIAYRCRTCEHDPTCAICVPCFQHGNHATHDYSMIRTGGGCCDCGDITAWKQSGFCSRHCGPGQVASLTPSVVAIATPVLQALLSCWESRLVAADLVADGKPKKWSLQTKEEKVASQLSVACIDMLLEFCNCSESMLAFTADVVGKKSASILDILMRTEYFLPKAVVTSLHELLYKLLGDSNFKHTFAQIFISHYPKFLRDSVAEETAAAPGGAPNSKNREQAILGSFSVQIFTVPTLTPKLVTESRLLDMLLETLKEFFCSCVGDDGRLMVSKAPIANRLYSRVLEDIRYVMSHLEVAQHVAQDRLDLARAWLHLLAFVQGMYPQRRITNMHVEEESEEWSSAYLLEVQMAPIHPLFVAGAAASGNAEVSIDKIPEHKSQNDLGTAGCEKSNCDLDASKPAKVGCSDGEAAAAVACSSSSGRTESDVEMYDATSLVGVSCCPSEVNVKVGDGRKATEGSTTGMTMSGPLTWLISECTQVLATWLALDSSREIAKSGQVGIDIGQGSGLRRGVQWRGRGWDRGMNQNVVEPPPAAPAAAGEGEGGVTQGRGRTIREWLRRGRHFAVLEPRVLSEVVQERSVPVTTASTNQAADMDVDVLHPGVGKGVLAGEKVRPEWWMGVDVDVSGAGFGQLFEDDEWPVIDFDVSRQEVSYHIPLHRMLGLLLHKVLERYSAQSAGLLVRGEGLSAADSGLLQGSRRLLAELFPARFQVPGFAAALMEHPLRLQVLCAQVQAGMWRRNGHSTSGLCDLYHTVHWCEDSLELDLFLLQCCSVMAPPEEFVERIQTRFGLTAYFDLTLSSPNEYEPILAEEFLALLIRLVSERGFCGLTTVEALRRELVQRLAVGDATHSSLLKALPPRLQDNKHVQECLDAVAAFRSPSGMQQGKYVLREECWQELDLYHPRWSPRELQSAEERYLQACNAPAVFVQLPRWKQPFVQLQAMGQFVISGRVHDILRSVFFHATYAENLSNSRASEGMLFTALHLLALALDVCAAAAQNKVSPSCPVVESTESGASSSGLASSNLRSSSPLLKSGNFIGVQERPPLLVHAVERVFVQWADDTMMLERQSLLSLLLLLLRKFSTGNASRLTVGEAGRYNVADLIRSLLVRFTQLSRECMYEIESLAPDIIHRLSGSGTSRASASGNIETKDEASVIDMEKQRVIARERQAAVMAKMKAAQEKFIANYQPTEESSGQGKGDEAEAKRPKDSGIVNDVMSEDSHATACSLCRDSTSASPICFLILVQKSKLLDIAEKATPSWQRSSVPAFMEREDEAPGTSTAAGTGAEGPSRDMHTTAELLHWIQDALGNAQTRARLLEGEDLLELIRNGLPPGIRNTVGLVPEAATADVGAVGHPADTESEEVESSSEITEAENIGSIVNWWEDNHGEWEQEESSTSRGSAVASVLAEYVTAVSRIPLEVQRQVGGESNRQGDTEPGRGEARTARIRRIPARTSQSITESTMLHMNGMSDSVGVYLSACGHAVHQECLDRYFSSLLQRYFGRALFEGVQIVDPDMGEFLCPVCRRLANSILPVLPGHTGLNILFKPPSIPQLSGASTTGDAGCLQLEHGLRLLIKAEELVSKPGFRKVVDPQLPDSVKGVLEALAMRLCGLFYPKQDHFSSFFHGRVPQGLLLWDVFRYSLMSAELAARSHKVGLGIASGLVALGEVGDATRGSVLPLLLHVAKATQSQSRQAVLLRARGMQLLVDSIVHGISTDMCAEKPLHGNFSSLLQYLEKSQDSADVQFWKRLADPVLIHDPFCSFIWLLFCLPLPFPANGSPFTALVHLFYLVCVTQIIAQAGTWLISDAELAPSSRSFMTAVNAAVAGTVVAQYSLDENAAAIPVGPPLVVIRRLTLVFLRRCSLLQNLMSGSTQVLPVARAHSWEIPEGHVNLLGASSSASDVRDSESQILLEMEELEQLERAFSIPPLPDLLEQHSVHDLVLSWCQHVKTDAGMHLPRQSPHLTTAAPFQMMQLPNLFQDLLQRYVKERCPRCNTVPERPALCLLCGSLCCAVSQRLCCSINGQGECYRHAMTCGAGIGIFLMLKRTTILLQRCERQAMWPSPYLDAYGEEDIDLRRGKPLFLCQERYASLTAMVASHGLDYSSPVLSHTTRDTVF</sequence>
<dbReference type="Gene3D" id="1.10.10.2670">
    <property type="entry name" value="E3 ubiquitin-protein ligase"/>
    <property type="match status" value="1"/>
</dbReference>
<dbReference type="Gene3D" id="2.10.110.30">
    <property type="match status" value="1"/>
</dbReference>
<evidence type="ECO:0000256" key="7">
    <source>
        <dbReference type="ARBA" id="ARBA00046341"/>
    </source>
</evidence>
<evidence type="ECO:0000256" key="6">
    <source>
        <dbReference type="ARBA" id="ARBA00022833"/>
    </source>
</evidence>
<feature type="region of interest" description="Disordered" evidence="10">
    <location>
        <begin position="1337"/>
        <end position="1365"/>
    </location>
</feature>
<evidence type="ECO:0000256" key="1">
    <source>
        <dbReference type="ARBA" id="ARBA00000900"/>
    </source>
</evidence>
<dbReference type="SMART" id="SM00396">
    <property type="entry name" value="ZnF_UBR1"/>
    <property type="match status" value="1"/>
</dbReference>
<feature type="compositionally biased region" description="Low complexity" evidence="10">
    <location>
        <begin position="1"/>
        <end position="31"/>
    </location>
</feature>
<evidence type="ECO:0000313" key="12">
    <source>
        <dbReference type="EMBL" id="CAK9192131.1"/>
    </source>
</evidence>
<dbReference type="InterPro" id="IPR044046">
    <property type="entry name" value="E3_ligase_UBR-like_C"/>
</dbReference>
<comment type="function">
    <text evidence="9">Ubiquitin ligase protein which is a component of the N-end rule pathway. Recognizes and binds to proteins bearing specific N-terminal residues that are destabilizing according to the N-end rule, leading to their ubiquitination and subsequent degradation.</text>
</comment>
<evidence type="ECO:0000256" key="3">
    <source>
        <dbReference type="ARBA" id="ARBA00022723"/>
    </source>
</evidence>
<evidence type="ECO:0000313" key="13">
    <source>
        <dbReference type="Proteomes" id="UP001497512"/>
    </source>
</evidence>
<dbReference type="CDD" id="cd16482">
    <property type="entry name" value="RING-H2_UBR1-like"/>
    <property type="match status" value="1"/>
</dbReference>
<feature type="region of interest" description="Disordered" evidence="10">
    <location>
        <begin position="1416"/>
        <end position="1443"/>
    </location>
</feature>
<dbReference type="Pfam" id="PF22960">
    <property type="entry name" value="WHD_UBR1"/>
    <property type="match status" value="1"/>
</dbReference>
<evidence type="ECO:0000256" key="2">
    <source>
        <dbReference type="ARBA" id="ARBA00022679"/>
    </source>
</evidence>
<accession>A0ABP0TCW1</accession>
<dbReference type="InterPro" id="IPR003126">
    <property type="entry name" value="Znf_UBR"/>
</dbReference>
<dbReference type="Pfam" id="PF18995">
    <property type="entry name" value="PRT6_C"/>
    <property type="match status" value="1"/>
</dbReference>
<dbReference type="Proteomes" id="UP001497512">
    <property type="component" value="Chromosome 1"/>
</dbReference>
<dbReference type="SUPFAM" id="SSF46785">
    <property type="entry name" value="Winged helix' DNA-binding domain"/>
    <property type="match status" value="1"/>
</dbReference>
<dbReference type="PANTHER" id="PTHR21497:SF53">
    <property type="entry name" value="E3 UBIQUITIN-PROTEIN LIGASE PRT6"/>
    <property type="match status" value="1"/>
</dbReference>
<reference evidence="12 13" key="1">
    <citation type="submission" date="2024-02" db="EMBL/GenBank/DDBJ databases">
        <authorList>
            <consortium name="ELIXIR-Norway"/>
            <consortium name="Elixir Norway"/>
        </authorList>
    </citation>
    <scope>NUCLEOTIDE SEQUENCE [LARGE SCALE GENOMIC DNA]</scope>
</reference>
<gene>
    <name evidence="12" type="ORF">CSSPTR1EN2_LOCUS1737</name>
</gene>
<comment type="similarity">
    <text evidence="7 9">Belongs to the E3 ubiquitin-protein ligase UBR1-like family.</text>
</comment>
<dbReference type="CDD" id="cd19673">
    <property type="entry name" value="UBR-box_UBR3"/>
    <property type="match status" value="1"/>
</dbReference>
<keyword evidence="6 9" id="KW-0862">Zinc</keyword>
<feature type="region of interest" description="Disordered" evidence="10">
    <location>
        <begin position="1572"/>
        <end position="1595"/>
    </location>
</feature>
<keyword evidence="5 9" id="KW-0833">Ubl conjugation pathway</keyword>
<dbReference type="InterPro" id="IPR036390">
    <property type="entry name" value="WH_DNA-bd_sf"/>
</dbReference>
<feature type="compositionally biased region" description="Basic and acidic residues" evidence="10">
    <location>
        <begin position="1581"/>
        <end position="1594"/>
    </location>
</feature>
<evidence type="ECO:0000256" key="8">
    <source>
        <dbReference type="PROSITE-ProRule" id="PRU00508"/>
    </source>
</evidence>
<keyword evidence="13" id="KW-1185">Reference proteome</keyword>
<dbReference type="EMBL" id="OZ019893">
    <property type="protein sequence ID" value="CAK9192131.1"/>
    <property type="molecule type" value="Genomic_DNA"/>
</dbReference>
<feature type="domain" description="UBR-type" evidence="11">
    <location>
        <begin position="144"/>
        <end position="214"/>
    </location>
</feature>